<feature type="compositionally biased region" description="Basic residues" evidence="1">
    <location>
        <begin position="1"/>
        <end position="11"/>
    </location>
</feature>
<feature type="domain" description="DUF7903" evidence="2">
    <location>
        <begin position="213"/>
        <end position="363"/>
    </location>
</feature>
<keyword evidence="4" id="KW-1185">Reference proteome</keyword>
<dbReference type="PANTHER" id="PTHR35481:SF1">
    <property type="entry name" value="DNA-DIRECTED RNA POLYMERASE SUBUNIT ALPHA"/>
    <property type="match status" value="1"/>
</dbReference>
<evidence type="ECO:0000256" key="1">
    <source>
        <dbReference type="SAM" id="MobiDB-lite"/>
    </source>
</evidence>
<dbReference type="PANTHER" id="PTHR35481">
    <property type="entry name" value="DNA-DIRECTED RNA POLYMERASE SUBUNIT ALPHA"/>
    <property type="match status" value="1"/>
</dbReference>
<dbReference type="EMBL" id="VEPZ02001250">
    <property type="protein sequence ID" value="KAE8684071.1"/>
    <property type="molecule type" value="Genomic_DNA"/>
</dbReference>
<organism evidence="3 4">
    <name type="scientific">Hibiscus syriacus</name>
    <name type="common">Rose of Sharon</name>
    <dbReference type="NCBI Taxonomy" id="106335"/>
    <lineage>
        <taxon>Eukaryota</taxon>
        <taxon>Viridiplantae</taxon>
        <taxon>Streptophyta</taxon>
        <taxon>Embryophyta</taxon>
        <taxon>Tracheophyta</taxon>
        <taxon>Spermatophyta</taxon>
        <taxon>Magnoliopsida</taxon>
        <taxon>eudicotyledons</taxon>
        <taxon>Gunneridae</taxon>
        <taxon>Pentapetalae</taxon>
        <taxon>rosids</taxon>
        <taxon>malvids</taxon>
        <taxon>Malvales</taxon>
        <taxon>Malvaceae</taxon>
        <taxon>Malvoideae</taxon>
        <taxon>Hibiscus</taxon>
    </lineage>
</organism>
<dbReference type="InterPro" id="IPR057225">
    <property type="entry name" value="DUF7903"/>
</dbReference>
<dbReference type="AlphaFoldDB" id="A0A6A2YX21"/>
<protein>
    <submittedName>
        <fullName evidence="3">MYBputative</fullName>
    </submittedName>
</protein>
<gene>
    <name evidence="3" type="ORF">F3Y22_tig00111154pilonHSYRG00008</name>
</gene>
<dbReference type="Pfam" id="PF25475">
    <property type="entry name" value="DUF7903"/>
    <property type="match status" value="1"/>
</dbReference>
<proteinExistence type="predicted"/>
<evidence type="ECO:0000313" key="4">
    <source>
        <dbReference type="Proteomes" id="UP000436088"/>
    </source>
</evidence>
<name>A0A6A2YX21_HIBSY</name>
<reference evidence="3" key="1">
    <citation type="submission" date="2019-09" db="EMBL/GenBank/DDBJ databases">
        <title>Draft genome information of white flower Hibiscus syriacus.</title>
        <authorList>
            <person name="Kim Y.-M."/>
        </authorList>
    </citation>
    <scope>NUCLEOTIDE SEQUENCE [LARGE SCALE GENOMIC DNA]</scope>
    <source>
        <strain evidence="3">YM2019G1</strain>
    </source>
</reference>
<evidence type="ECO:0000313" key="3">
    <source>
        <dbReference type="EMBL" id="KAE8684071.1"/>
    </source>
</evidence>
<comment type="caution">
    <text evidence="3">The sequence shown here is derived from an EMBL/GenBank/DDBJ whole genome shotgun (WGS) entry which is preliminary data.</text>
</comment>
<accession>A0A6A2YX21</accession>
<feature type="region of interest" description="Disordered" evidence="1">
    <location>
        <begin position="1"/>
        <end position="25"/>
    </location>
</feature>
<sequence length="530" mass="58410">MAYIPPHKRHSKDSDRSTPTPESLAPRFNRNVQLRASKSNADRSGKIVYSNYAISRWFAVGLDDENNDTLAAHLKPASVESIERRTGEKPLILVKNNSDKDESKGIPWLSIAKNVLPDLLSSFEKVRAETECEDSKDVKLSMVARVGKILFQGSPSVNLESVSKDCISETVLRNLRKLFYSNVPSSYSENIIAEVASNIRVDFADTKDIYYLRVELNPVRDMVIDISCLDMNLDLRLLMTHKRILTSMTEDEMQSIQNLIDSAVLDPEVKGGLRWPVGKASSGNRYNVVGVWHTMTRAYENSSIRLKVRHADRFDFKTTYGEASEEVYLKLKGILSGLTEQDVEEEVILGKLKDNLSLIWQHFMSFTPYIVSLSFSIKASVAFTSMVIAAVPTLVALGRAAVSLSKLADTAREELLGTMAAIRLSGMEISDLTLELSDLSQEIADGVNKSAKAVQAARAGIRQIGSLARQQTISIIQERASLPVISLQPVVAGAARKTSHAVGQATKAIMNMINQGDLSSENDGDNSNDG</sequence>
<dbReference type="Proteomes" id="UP000436088">
    <property type="component" value="Unassembled WGS sequence"/>
</dbReference>
<evidence type="ECO:0000259" key="2">
    <source>
        <dbReference type="Pfam" id="PF25475"/>
    </source>
</evidence>